<proteinExistence type="predicted"/>
<dbReference type="RefSeq" id="XP_025550512.1">
    <property type="nucleotide sequence ID" value="XM_025695384.1"/>
</dbReference>
<sequence length="52" mass="5532">MPVPDSSSLAMLHCLSQSAADQVSVYVRTSPETTDGSRIRALNTSSVIELLP</sequence>
<accession>A0A395HWX9</accession>
<dbReference type="GeneID" id="37199673"/>
<protein>
    <submittedName>
        <fullName evidence="1">Uncharacterized protein</fullName>
    </submittedName>
</protein>
<gene>
    <name evidence="1" type="ORF">BO97DRAFT_406290</name>
</gene>
<evidence type="ECO:0000313" key="1">
    <source>
        <dbReference type="EMBL" id="RAL11358.1"/>
    </source>
</evidence>
<evidence type="ECO:0000313" key="2">
    <source>
        <dbReference type="Proteomes" id="UP000248961"/>
    </source>
</evidence>
<organism evidence="1 2">
    <name type="scientific">Aspergillus homomorphus (strain CBS 101889)</name>
    <dbReference type="NCBI Taxonomy" id="1450537"/>
    <lineage>
        <taxon>Eukaryota</taxon>
        <taxon>Fungi</taxon>
        <taxon>Dikarya</taxon>
        <taxon>Ascomycota</taxon>
        <taxon>Pezizomycotina</taxon>
        <taxon>Eurotiomycetes</taxon>
        <taxon>Eurotiomycetidae</taxon>
        <taxon>Eurotiales</taxon>
        <taxon>Aspergillaceae</taxon>
        <taxon>Aspergillus</taxon>
        <taxon>Aspergillus subgen. Circumdati</taxon>
    </lineage>
</organism>
<dbReference type="AlphaFoldDB" id="A0A395HWX9"/>
<name>A0A395HWX9_ASPHC</name>
<dbReference type="Proteomes" id="UP000248961">
    <property type="component" value="Unassembled WGS sequence"/>
</dbReference>
<dbReference type="EMBL" id="KZ824289">
    <property type="protein sequence ID" value="RAL11358.1"/>
    <property type="molecule type" value="Genomic_DNA"/>
</dbReference>
<dbReference type="VEuPathDB" id="FungiDB:BO97DRAFT_406290"/>
<reference evidence="1 2" key="1">
    <citation type="submission" date="2018-02" db="EMBL/GenBank/DDBJ databases">
        <title>The genomes of Aspergillus section Nigri reveals drivers in fungal speciation.</title>
        <authorList>
            <consortium name="DOE Joint Genome Institute"/>
            <person name="Vesth T.C."/>
            <person name="Nybo J."/>
            <person name="Theobald S."/>
            <person name="Brandl J."/>
            <person name="Frisvad J.C."/>
            <person name="Nielsen K.F."/>
            <person name="Lyhne E.K."/>
            <person name="Kogle M.E."/>
            <person name="Kuo A."/>
            <person name="Riley R."/>
            <person name="Clum A."/>
            <person name="Nolan M."/>
            <person name="Lipzen A."/>
            <person name="Salamov A."/>
            <person name="Henrissat B."/>
            <person name="Wiebenga A."/>
            <person name="De vries R.P."/>
            <person name="Grigoriev I.V."/>
            <person name="Mortensen U.H."/>
            <person name="Andersen M.R."/>
            <person name="Baker S.E."/>
        </authorList>
    </citation>
    <scope>NUCLEOTIDE SEQUENCE [LARGE SCALE GENOMIC DNA]</scope>
    <source>
        <strain evidence="1 2">CBS 101889</strain>
    </source>
</reference>
<keyword evidence="2" id="KW-1185">Reference proteome</keyword>